<sequence length="208" mass="22104">MVLLSSFVQPSSFVTLYSSHCCTTALLSAESPSSSGRLASFTSPKYLSSDDSSRKAMFLPVGGATQCACEPIGQESQLPPTTTKSRRMPSCQWSRCGREVDDGVSHVVGGLNSRTPREVAACTQTQARAPSVQLERPCAAGAPCAASELQFCPSPAGSTVGLSKCTKSSSPPSPVASKLGLELRNKNVTNQKRRAVTDRDRQPHHYPE</sequence>
<gene>
    <name evidence="2" type="ORF">EYF80_005127</name>
</gene>
<comment type="caution">
    <text evidence="2">The sequence shown here is derived from an EMBL/GenBank/DDBJ whole genome shotgun (WGS) entry which is preliminary data.</text>
</comment>
<name>A0A4Z2J5E9_9TELE</name>
<dbReference type="EMBL" id="SRLO01000025">
    <property type="protein sequence ID" value="TNN84712.1"/>
    <property type="molecule type" value="Genomic_DNA"/>
</dbReference>
<dbReference type="AlphaFoldDB" id="A0A4Z2J5E9"/>
<dbReference type="OrthoDB" id="10621853at2759"/>
<proteinExistence type="predicted"/>
<reference evidence="2 3" key="1">
    <citation type="submission" date="2019-03" db="EMBL/GenBank/DDBJ databases">
        <title>First draft genome of Liparis tanakae, snailfish: a comprehensive survey of snailfish specific genes.</title>
        <authorList>
            <person name="Kim W."/>
            <person name="Song I."/>
            <person name="Jeong J.-H."/>
            <person name="Kim D."/>
            <person name="Kim S."/>
            <person name="Ryu S."/>
            <person name="Song J.Y."/>
            <person name="Lee S.K."/>
        </authorList>
    </citation>
    <scope>NUCLEOTIDE SEQUENCE [LARGE SCALE GENOMIC DNA]</scope>
    <source>
        <tissue evidence="2">Muscle</tissue>
    </source>
</reference>
<evidence type="ECO:0000313" key="2">
    <source>
        <dbReference type="EMBL" id="TNN84712.1"/>
    </source>
</evidence>
<organism evidence="2 3">
    <name type="scientific">Liparis tanakae</name>
    <name type="common">Tanaka's snailfish</name>
    <dbReference type="NCBI Taxonomy" id="230148"/>
    <lineage>
        <taxon>Eukaryota</taxon>
        <taxon>Metazoa</taxon>
        <taxon>Chordata</taxon>
        <taxon>Craniata</taxon>
        <taxon>Vertebrata</taxon>
        <taxon>Euteleostomi</taxon>
        <taxon>Actinopterygii</taxon>
        <taxon>Neopterygii</taxon>
        <taxon>Teleostei</taxon>
        <taxon>Neoteleostei</taxon>
        <taxon>Acanthomorphata</taxon>
        <taxon>Eupercaria</taxon>
        <taxon>Perciformes</taxon>
        <taxon>Cottioidei</taxon>
        <taxon>Cottales</taxon>
        <taxon>Liparidae</taxon>
        <taxon>Liparis</taxon>
    </lineage>
</organism>
<protein>
    <submittedName>
        <fullName evidence="2">Uncharacterized protein</fullName>
    </submittedName>
</protein>
<dbReference type="Proteomes" id="UP000314294">
    <property type="component" value="Unassembled WGS sequence"/>
</dbReference>
<keyword evidence="3" id="KW-1185">Reference proteome</keyword>
<evidence type="ECO:0000256" key="1">
    <source>
        <dbReference type="SAM" id="MobiDB-lite"/>
    </source>
</evidence>
<feature type="compositionally biased region" description="Basic and acidic residues" evidence="1">
    <location>
        <begin position="195"/>
        <end position="208"/>
    </location>
</feature>
<evidence type="ECO:0000313" key="3">
    <source>
        <dbReference type="Proteomes" id="UP000314294"/>
    </source>
</evidence>
<accession>A0A4Z2J5E9</accession>
<feature type="region of interest" description="Disordered" evidence="1">
    <location>
        <begin position="160"/>
        <end position="208"/>
    </location>
</feature>